<gene>
    <name evidence="3 4" type="primary">LOC118264046</name>
</gene>
<name>A0A9R0CX16_SPOFR</name>
<dbReference type="AlphaFoldDB" id="A0A9R0CX16"/>
<dbReference type="GeneID" id="118264046"/>
<evidence type="ECO:0000313" key="3">
    <source>
        <dbReference type="RefSeq" id="XP_035432264.1"/>
    </source>
</evidence>
<proteinExistence type="predicted"/>
<dbReference type="Proteomes" id="UP000829999">
    <property type="component" value="Chromosome 26"/>
</dbReference>
<feature type="signal peptide" evidence="1">
    <location>
        <begin position="1"/>
        <end position="33"/>
    </location>
</feature>
<dbReference type="RefSeq" id="XP_035432264.1">
    <property type="nucleotide sequence ID" value="XM_035576371.2"/>
</dbReference>
<reference evidence="3 4" key="1">
    <citation type="submission" date="2025-04" db="UniProtKB">
        <authorList>
            <consortium name="RefSeq"/>
        </authorList>
    </citation>
    <scope>IDENTIFICATION</scope>
    <source>
        <tissue evidence="3 4">Whole larval tissue</tissue>
    </source>
</reference>
<organism evidence="2 3">
    <name type="scientific">Spodoptera frugiperda</name>
    <name type="common">Fall armyworm</name>
    <dbReference type="NCBI Taxonomy" id="7108"/>
    <lineage>
        <taxon>Eukaryota</taxon>
        <taxon>Metazoa</taxon>
        <taxon>Ecdysozoa</taxon>
        <taxon>Arthropoda</taxon>
        <taxon>Hexapoda</taxon>
        <taxon>Insecta</taxon>
        <taxon>Pterygota</taxon>
        <taxon>Neoptera</taxon>
        <taxon>Endopterygota</taxon>
        <taxon>Lepidoptera</taxon>
        <taxon>Glossata</taxon>
        <taxon>Ditrysia</taxon>
        <taxon>Noctuoidea</taxon>
        <taxon>Noctuidae</taxon>
        <taxon>Amphipyrinae</taxon>
        <taxon>Spodoptera</taxon>
    </lineage>
</organism>
<accession>A0A9R0CX16</accession>
<keyword evidence="2" id="KW-1185">Reference proteome</keyword>
<evidence type="ECO:0000256" key="1">
    <source>
        <dbReference type="SAM" id="SignalP"/>
    </source>
</evidence>
<evidence type="ECO:0000313" key="4">
    <source>
        <dbReference type="RefSeq" id="XP_050561130.1"/>
    </source>
</evidence>
<feature type="chain" id="PRO_5044700477" evidence="1">
    <location>
        <begin position="34"/>
        <end position="196"/>
    </location>
</feature>
<dbReference type="RefSeq" id="XP_050561130.1">
    <property type="nucleotide sequence ID" value="XM_050705173.1"/>
</dbReference>
<sequence>MLSMSRQWARRGRWRALALAAAALCALCVRVPAQRSADLRVPGRAPAELAHWLADFSNQLDISSWSVEDDHSNYTTWRYSVSFSCGPGCRGRGAVLAADEPAGAAPQHGRAARAHRVSLVRRDCTALPLLPWPQLCDELELRAEVSGGGGGGARLQWAARTSCGALGWASGACARRLQRHHEHALQRLLHAAPRAS</sequence>
<dbReference type="OrthoDB" id="7315582at2759"/>
<evidence type="ECO:0000313" key="2">
    <source>
        <dbReference type="Proteomes" id="UP000829999"/>
    </source>
</evidence>
<protein>
    <submittedName>
        <fullName evidence="3 4">Uncharacterized protein LOC118264046</fullName>
    </submittedName>
</protein>
<keyword evidence="1" id="KW-0732">Signal</keyword>